<proteinExistence type="predicted"/>
<dbReference type="PROSITE" id="PS52004">
    <property type="entry name" value="KS3_2"/>
    <property type="match status" value="1"/>
</dbReference>
<dbReference type="SUPFAM" id="SSF53335">
    <property type="entry name" value="S-adenosyl-L-methionine-dependent methyltransferases"/>
    <property type="match status" value="1"/>
</dbReference>
<dbReference type="PROSITE" id="PS00012">
    <property type="entry name" value="PHOSPHOPANTETHEINE"/>
    <property type="match status" value="1"/>
</dbReference>
<evidence type="ECO:0000256" key="7">
    <source>
        <dbReference type="SAM" id="MobiDB-lite"/>
    </source>
</evidence>
<feature type="region of interest" description="C-terminal hotdog fold" evidence="6">
    <location>
        <begin position="1085"/>
        <end position="1229"/>
    </location>
</feature>
<dbReference type="SUPFAM" id="SSF52151">
    <property type="entry name" value="FabD/lysophospholipase-like"/>
    <property type="match status" value="1"/>
</dbReference>
<dbReference type="InterPro" id="IPR009081">
    <property type="entry name" value="PP-bd_ACP"/>
</dbReference>
<sequence length="2441" mass="269055">MVSPIEPIAIIGTACRFPGNCSSSARLWELLRHPQNVASKVPADRFNVDAFYHPDGTHHGTTNVKEGYFLKEDIRAFDAPFFNISPTEAASMDPQQRILLETVYESLEAAGLKLEALQGSSTGVFCGFLRNDYSQIQTIDRDALPAYMVTGNSPSMMANRVSYFFDWKGPSFGVDTGCSSSLLAVHLAADALHKGDCSMALAVGSNLILSPTPFIADSATGMLSPTGRSRMWDENADGYARGEGVAAVVLKRLSDALADGDEIECLIRATAANADGRTMGITMPNGKAQQELIHSTYAKAGLDPKSPDGRCQYFEAHGTGTQAGDPQEARAIFTAFFGDSTTTDLKMEEKLYVGSIKTVIGHTEATAGLAGLIKASLCLQHSEIVPNMLLEKLNPKLSSFMSCLQVPIENMPWPELPVGAPRRASVNSFGFGGANVHAILESYDVPPTSPQAHSIPFILPFTFSAASERSLAAVLQQHYTYLQDAKPEHLLHMAATLGNRRSIFSHRINFIASSLEDLRSKLRFEIEKKATDNSSTVICRAKPRGYSVLGVFTGQGAQWPQMGLDLIMACPQARMWMDEMQDALNSLHSEYRPDFVMMDELSKPEYTSRIHEAAISQPLRTAIQILQVNFLRALGVTFTAVVGHSSGEIAAAYASGVLTSSDAIRIAYLRGKVAKYAGSTGQQGAMMAVGLSGDDADAVCSQDSYVGRVSVAAYNSPSSVTLSGDQDALLELEWLLRSLGRQVKVLHVDTAYHSHHMLACAEPYLQALRKCNISVKRPQTSQWFSSVFNGREMTTDDDFLQDDYWKENMVRSVEFSQAMAMAVDQISAPDLIMEVGPHPALKGPAIETLSTLQKDAQVPYIGLTKRDSSSIECFAAVIGSLWTYLGPGYIDLSNYVSLFDPAFHLKLVKDLPSYPFDHSEQFWVESRLSNALSHRCNPPNCLLGILTPDSSKEEQIWRGYLRRDDLLWLTGYEIRSQLLFPPSGYISLALESAKLIAGQNQLQVVEILDLVIEEDLPIPDNVTGVEIVFKVSGIRTSEQDIRGTFNCQAGISGQLISCASGALKMTLGSTDPVALPSRRSSFPDMRVVDIESFYSALARLGHHYSEDFRCLKALSRRRDGASGSTVNPIERKPGSPLLHPATTETSFQVLMAALENPSQSLILYRPRLIRRTVINFALCDSPELTFDANVLHVKPEGIHGVVDIFNPSGQGVMQLEGVHLSPLLESIIEAHPAPIFSETSWGPVQLDATLGTFDCASGISSALELREKLVFLHLRDIGDQLSLKVRQNLDKPRALFVAWIDHVLAAVRDNHYPMWRSDWLCENIQNFLLVDHGSHQSELFTMDKICRSISARLLYMGDNQDQVFVNEALAEYYQNSREFSILCDRLVKVVGQILFLFPSLNILEVRRGTDIITKRLLRDFGHACHSYTCADTNGVPPAPKESQNDQMNTRISYTSLDLCDDIIFQGYREHSHDLLVVTNAGNGSCSLPLAISNMRRLLKPGGYIVIIETTNPNLIYPYFFSGIPQNWKQSVRTRSEWNTLLLGGGFSGIDTANPAHEAAILNMSLFVSQAVDDQIQLLRNPLSICSALANQDLFFVCEANDVVQTQRDPLYGILKPLFNHIFCAENLDAVEFEGCYTPTVLVLTYMNDSWFQTITNEQLLFSLRKIFQAAGKVLWVTVDGHVSPYQARTKGMLRVISLEYPNVTFQHLEMSNSNTVNFEILATTLMRLVHTNFENNCRLPGVVTATEPEVRYVDGAFLVPRQQTSFFPNMRYFAHTHVVDGEVGIEHALIEPIKPERLDSPVRLVAHSISCFQIHQSPRVILRVNYSTLRAVRVGNAGYLYLAVGRDVQSNCRILALTEKNAGLISIDILRTRAIPSWIPEGQEPDLLLFIVCALIAEDILSGVHPGTSLLVHEPDSALYQALTTVAPLHMIEVSFSTSKNPPQNGMMFIHPNVSSLALSRQLPADLSVIAASASSSGTLFCRATSLLGEDIRQVDIDNFFRASPQARQVRVSDFDGVASALKQTRALYDTHASVSKVDTFCEHLDVLDKLNIADWSTSKPILAQIRSASSHVRLSASKSYLLLGMQKDLAMSISEWMVSRGARHVVFAGTACDINFDKGWVEDMATNGAGIHCLTTDISNRQSVLLLERFTRALPPVGGMIYGALAQLPPDNIVPMTPQNGYSSPITYLLEISIMLDELYNHPSMEFFIFVGSLSGHFGHSNMVNCAAASEFSSALIHQRRSRGFCGSIVFVSQISDPKSESKFPGQKSLSEHDWDEVFAEAILAGDPESTENFEITAGLRPIKPEHPEMSWNRMPKMWNFVHHHEESNVVLPSSSVVITMSVLLERATSQEEVTEIITSHLLAQLRTKLGLSMEAVLVPETQLSELGVDSLMAADLRTWFLKKLGVDIPILLMLSGSSIQVIASSAADKLDPNTIPHVN</sequence>
<dbReference type="GO" id="GO:0006633">
    <property type="term" value="P:fatty acid biosynthetic process"/>
    <property type="evidence" value="ECO:0007669"/>
    <property type="project" value="InterPro"/>
</dbReference>
<dbReference type="SUPFAM" id="SSF53901">
    <property type="entry name" value="Thiolase-like"/>
    <property type="match status" value="1"/>
</dbReference>
<dbReference type="Gene3D" id="1.10.1200.10">
    <property type="entry name" value="ACP-like"/>
    <property type="match status" value="1"/>
</dbReference>
<evidence type="ECO:0000313" key="12">
    <source>
        <dbReference type="Proteomes" id="UP000191518"/>
    </source>
</evidence>
<dbReference type="InterPro" id="IPR050091">
    <property type="entry name" value="PKS_NRPS_Biosynth_Enz"/>
</dbReference>
<dbReference type="InterPro" id="IPR029063">
    <property type="entry name" value="SAM-dependent_MTases_sf"/>
</dbReference>
<dbReference type="EMBL" id="MDYP01000084">
    <property type="protein sequence ID" value="OQD97269.1"/>
    <property type="molecule type" value="Genomic_DNA"/>
</dbReference>
<dbReference type="GO" id="GO:0004315">
    <property type="term" value="F:3-oxoacyl-[acyl-carrier-protein] synthase activity"/>
    <property type="evidence" value="ECO:0007669"/>
    <property type="project" value="InterPro"/>
</dbReference>
<comment type="caution">
    <text evidence="11">The sequence shown here is derived from an EMBL/GenBank/DDBJ whole genome shotgun (WGS) entry which is preliminary data.</text>
</comment>
<dbReference type="SMART" id="SM00823">
    <property type="entry name" value="PKS_PP"/>
    <property type="match status" value="1"/>
</dbReference>
<dbReference type="Pfam" id="PF00109">
    <property type="entry name" value="ketoacyl-synt"/>
    <property type="match status" value="1"/>
</dbReference>
<dbReference type="GO" id="GO:0008168">
    <property type="term" value="F:methyltransferase activity"/>
    <property type="evidence" value="ECO:0007669"/>
    <property type="project" value="UniProtKB-KW"/>
</dbReference>
<dbReference type="SUPFAM" id="SSF51735">
    <property type="entry name" value="NAD(P)-binding Rossmann-fold domains"/>
    <property type="match status" value="1"/>
</dbReference>
<keyword evidence="4" id="KW-0808">Transferase</keyword>
<dbReference type="Pfam" id="PF14765">
    <property type="entry name" value="PS-DH"/>
    <property type="match status" value="1"/>
</dbReference>
<dbReference type="Gene3D" id="3.40.50.150">
    <property type="entry name" value="Vaccinia Virus protein VP39"/>
    <property type="match status" value="1"/>
</dbReference>
<evidence type="ECO:0000256" key="5">
    <source>
        <dbReference type="ARBA" id="ARBA00023268"/>
    </source>
</evidence>
<reference evidence="12" key="1">
    <citation type="journal article" date="2017" name="Nat. Microbiol.">
        <title>Global analysis of biosynthetic gene clusters reveals vast potential of secondary metabolite production in Penicillium species.</title>
        <authorList>
            <person name="Nielsen J.C."/>
            <person name="Grijseels S."/>
            <person name="Prigent S."/>
            <person name="Ji B."/>
            <person name="Dainat J."/>
            <person name="Nielsen K.F."/>
            <person name="Frisvad J.C."/>
            <person name="Workman M."/>
            <person name="Nielsen J."/>
        </authorList>
    </citation>
    <scope>NUCLEOTIDE SEQUENCE [LARGE SCALE GENOMIC DNA]</scope>
    <source>
        <strain evidence="12">IBT 29486</strain>
    </source>
</reference>
<dbReference type="STRING" id="29845.A0A1V6R6Y9"/>
<dbReference type="InterPro" id="IPR036736">
    <property type="entry name" value="ACP-like_sf"/>
</dbReference>
<dbReference type="PANTHER" id="PTHR43775:SF48">
    <property type="entry name" value="HIGHLY REDUCING POLYKETIDE SYNTHASE SDGA"/>
    <property type="match status" value="1"/>
</dbReference>
<dbReference type="Proteomes" id="UP000191518">
    <property type="component" value="Unassembled WGS sequence"/>
</dbReference>
<feature type="domain" description="Carrier" evidence="8">
    <location>
        <begin position="2357"/>
        <end position="2432"/>
    </location>
</feature>
<evidence type="ECO:0000256" key="4">
    <source>
        <dbReference type="ARBA" id="ARBA00022679"/>
    </source>
</evidence>
<dbReference type="GO" id="GO:0032259">
    <property type="term" value="P:methylation"/>
    <property type="evidence" value="ECO:0007669"/>
    <property type="project" value="UniProtKB-KW"/>
</dbReference>
<dbReference type="InterPro" id="IPR049552">
    <property type="entry name" value="PKS_DH_N"/>
</dbReference>
<dbReference type="GO" id="GO:0031177">
    <property type="term" value="F:phosphopantetheine binding"/>
    <property type="evidence" value="ECO:0007669"/>
    <property type="project" value="InterPro"/>
</dbReference>
<dbReference type="InterPro" id="IPR036291">
    <property type="entry name" value="NAD(P)-bd_dom_sf"/>
</dbReference>
<protein>
    <submittedName>
        <fullName evidence="11">Uncharacterized protein</fullName>
    </submittedName>
</protein>
<dbReference type="InterPro" id="IPR016035">
    <property type="entry name" value="Acyl_Trfase/lysoPLipase"/>
</dbReference>
<dbReference type="InterPro" id="IPR016036">
    <property type="entry name" value="Malonyl_transacylase_ACP-bd"/>
</dbReference>
<dbReference type="GO" id="GO:1901336">
    <property type="term" value="P:lactone biosynthetic process"/>
    <property type="evidence" value="ECO:0007669"/>
    <property type="project" value="UniProtKB-ARBA"/>
</dbReference>
<evidence type="ECO:0000256" key="2">
    <source>
        <dbReference type="ARBA" id="ARBA00022553"/>
    </source>
</evidence>
<feature type="domain" description="PKS/mFAS DH" evidence="10">
    <location>
        <begin position="940"/>
        <end position="1229"/>
    </location>
</feature>
<dbReference type="InterPro" id="IPR001227">
    <property type="entry name" value="Ac_transferase_dom_sf"/>
</dbReference>
<dbReference type="PROSITE" id="PS52019">
    <property type="entry name" value="PKS_MFAS_DH"/>
    <property type="match status" value="1"/>
</dbReference>
<evidence type="ECO:0000259" key="9">
    <source>
        <dbReference type="PROSITE" id="PS52004"/>
    </source>
</evidence>
<dbReference type="InterPro" id="IPR016039">
    <property type="entry name" value="Thiolase-like"/>
</dbReference>
<dbReference type="InterPro" id="IPR006162">
    <property type="entry name" value="Ppantetheine_attach_site"/>
</dbReference>
<keyword evidence="1" id="KW-0596">Phosphopantetheine</keyword>
<dbReference type="PROSITE" id="PS00606">
    <property type="entry name" value="KS3_1"/>
    <property type="match status" value="1"/>
</dbReference>
<dbReference type="Gene3D" id="3.40.366.10">
    <property type="entry name" value="Malonyl-Coenzyme A Acyl Carrier Protein, domain 2"/>
    <property type="match status" value="1"/>
</dbReference>
<dbReference type="InterPro" id="IPR032821">
    <property type="entry name" value="PKS_assoc"/>
</dbReference>
<evidence type="ECO:0000259" key="10">
    <source>
        <dbReference type="PROSITE" id="PS52019"/>
    </source>
</evidence>
<organism evidence="11 12">
    <name type="scientific">Penicillium vulpinum</name>
    <dbReference type="NCBI Taxonomy" id="29845"/>
    <lineage>
        <taxon>Eukaryota</taxon>
        <taxon>Fungi</taxon>
        <taxon>Dikarya</taxon>
        <taxon>Ascomycota</taxon>
        <taxon>Pezizomycotina</taxon>
        <taxon>Eurotiomycetes</taxon>
        <taxon>Eurotiomycetidae</taxon>
        <taxon>Eurotiales</taxon>
        <taxon>Aspergillaceae</taxon>
        <taxon>Penicillium</taxon>
    </lineage>
</organism>
<dbReference type="Gene3D" id="3.40.50.720">
    <property type="entry name" value="NAD(P)-binding Rossmann-like Domain"/>
    <property type="match status" value="1"/>
</dbReference>
<dbReference type="CDD" id="cd00833">
    <property type="entry name" value="PKS"/>
    <property type="match status" value="1"/>
</dbReference>
<evidence type="ECO:0000256" key="3">
    <source>
        <dbReference type="ARBA" id="ARBA00022603"/>
    </source>
</evidence>
<dbReference type="InterPro" id="IPR013968">
    <property type="entry name" value="PKS_KR"/>
</dbReference>
<dbReference type="Gene3D" id="3.40.47.10">
    <property type="match status" value="1"/>
</dbReference>
<dbReference type="InterPro" id="IPR042104">
    <property type="entry name" value="PKS_dehydratase_sf"/>
</dbReference>
<keyword evidence="12" id="KW-1185">Reference proteome</keyword>
<dbReference type="InterPro" id="IPR057326">
    <property type="entry name" value="KR_dom"/>
</dbReference>
<dbReference type="InterPro" id="IPR014031">
    <property type="entry name" value="Ketoacyl_synth_C"/>
</dbReference>
<dbReference type="Pfam" id="PF00550">
    <property type="entry name" value="PP-binding"/>
    <property type="match status" value="1"/>
</dbReference>
<dbReference type="InterPro" id="IPR049900">
    <property type="entry name" value="PKS_mFAS_DH"/>
</dbReference>
<dbReference type="SUPFAM" id="SSF47336">
    <property type="entry name" value="ACP-like"/>
    <property type="match status" value="1"/>
</dbReference>
<dbReference type="InterPro" id="IPR014030">
    <property type="entry name" value="Ketoacyl_synth_N"/>
</dbReference>
<dbReference type="SUPFAM" id="SSF55048">
    <property type="entry name" value="Probable ACP-binding domain of malonyl-CoA ACP transacylase"/>
    <property type="match status" value="1"/>
</dbReference>
<feature type="region of interest" description="N-terminal hotdog fold" evidence="6">
    <location>
        <begin position="940"/>
        <end position="1070"/>
    </location>
</feature>
<dbReference type="Gene3D" id="3.10.129.110">
    <property type="entry name" value="Polyketide synthase dehydratase"/>
    <property type="match status" value="1"/>
</dbReference>
<dbReference type="InterPro" id="IPR049551">
    <property type="entry name" value="PKS_DH_C"/>
</dbReference>
<dbReference type="SMART" id="SM00825">
    <property type="entry name" value="PKS_KS"/>
    <property type="match status" value="1"/>
</dbReference>
<dbReference type="Pfam" id="PF00698">
    <property type="entry name" value="Acyl_transf_1"/>
    <property type="match status" value="1"/>
</dbReference>
<dbReference type="GO" id="GO:0004312">
    <property type="term" value="F:fatty acid synthase activity"/>
    <property type="evidence" value="ECO:0007669"/>
    <property type="project" value="TreeGrafter"/>
</dbReference>
<dbReference type="SMART" id="SM00822">
    <property type="entry name" value="PKS_KR"/>
    <property type="match status" value="1"/>
</dbReference>
<evidence type="ECO:0000256" key="1">
    <source>
        <dbReference type="ARBA" id="ARBA00022450"/>
    </source>
</evidence>
<dbReference type="Pfam" id="PF08659">
    <property type="entry name" value="KR"/>
    <property type="match status" value="1"/>
</dbReference>
<keyword evidence="2" id="KW-0597">Phosphoprotein</keyword>
<dbReference type="InterPro" id="IPR020806">
    <property type="entry name" value="PKS_PP-bd"/>
</dbReference>
<dbReference type="Pfam" id="PF21089">
    <property type="entry name" value="PKS_DH_N"/>
    <property type="match status" value="1"/>
</dbReference>
<dbReference type="GO" id="GO:0030639">
    <property type="term" value="P:polyketide biosynthetic process"/>
    <property type="evidence" value="ECO:0007669"/>
    <property type="project" value="UniProtKB-ARBA"/>
</dbReference>
<dbReference type="FunFam" id="3.40.47.10:FF:000019">
    <property type="entry name" value="Polyketide synthase type I"/>
    <property type="match status" value="1"/>
</dbReference>
<dbReference type="InterPro" id="IPR014043">
    <property type="entry name" value="Acyl_transferase_dom"/>
</dbReference>
<dbReference type="SMART" id="SM00826">
    <property type="entry name" value="PKS_DH"/>
    <property type="match status" value="1"/>
</dbReference>
<keyword evidence="5" id="KW-0511">Multifunctional enzyme</keyword>
<feature type="domain" description="Ketosynthase family 3 (KS3)" evidence="9">
    <location>
        <begin position="5"/>
        <end position="442"/>
    </location>
</feature>
<evidence type="ECO:0000313" key="11">
    <source>
        <dbReference type="EMBL" id="OQD97269.1"/>
    </source>
</evidence>
<name>A0A1V6R6Y9_9EURO</name>
<dbReference type="Pfam" id="PF16197">
    <property type="entry name" value="KAsynt_C_assoc"/>
    <property type="match status" value="1"/>
</dbReference>
<dbReference type="SMART" id="SM00827">
    <property type="entry name" value="PKS_AT"/>
    <property type="match status" value="1"/>
</dbReference>
<dbReference type="InterPro" id="IPR020807">
    <property type="entry name" value="PKS_DH"/>
</dbReference>
<comment type="caution">
    <text evidence="6">Lacks conserved residue(s) required for the propagation of feature annotation.</text>
</comment>
<gene>
    <name evidence="11" type="ORF">PENVUL_c084G05848</name>
</gene>
<keyword evidence="3" id="KW-0489">Methyltransferase</keyword>
<accession>A0A1V6R6Y9</accession>
<dbReference type="InterPro" id="IPR020841">
    <property type="entry name" value="PKS_Beta-ketoAc_synthase_dom"/>
</dbReference>
<dbReference type="PANTHER" id="PTHR43775">
    <property type="entry name" value="FATTY ACID SYNTHASE"/>
    <property type="match status" value="1"/>
</dbReference>
<dbReference type="Pfam" id="PF02801">
    <property type="entry name" value="Ketoacyl-synt_C"/>
    <property type="match status" value="1"/>
</dbReference>
<dbReference type="InterPro" id="IPR018201">
    <property type="entry name" value="Ketoacyl_synth_AS"/>
</dbReference>
<evidence type="ECO:0000259" key="8">
    <source>
        <dbReference type="PROSITE" id="PS50075"/>
    </source>
</evidence>
<feature type="region of interest" description="Disordered" evidence="7">
    <location>
        <begin position="1119"/>
        <end position="1138"/>
    </location>
</feature>
<evidence type="ECO:0000256" key="6">
    <source>
        <dbReference type="PROSITE-ProRule" id="PRU01363"/>
    </source>
</evidence>
<dbReference type="PROSITE" id="PS50075">
    <property type="entry name" value="CARRIER"/>
    <property type="match status" value="1"/>
</dbReference>